<dbReference type="GeneID" id="93028671"/>
<feature type="transmembrane region" description="Helical" evidence="2">
    <location>
        <begin position="363"/>
        <end position="388"/>
    </location>
</feature>
<keyword evidence="2" id="KW-0472">Membrane</keyword>
<sequence>MTTPNTQPAGKTGTKANAAAGKSARPRNNSKANGGQKGRVSNKRRNSFWDPLYSPQFRGTDSDFDWDTTNISGIKYSECTADALAETMRDKTRTRWAVKGFAFENCDFRGNFVSMGLSFNECRFSACDLGGSTWKDVKFSKCVFSRSSFSLATFDQCQFIDCTWEDIGISGTESKFFNTIITNPWDFIMAACTNTDRGVLEQRGNTTPAYQTMRLEETKVKIARVILSNSEGNGDDSVYYNAVKTYLTQSLISRRTRAMYEMQTNRSLPRRISSAGSFLLAAIELSILRLSGAINAWGFSLARPALVGLAIILLFAAIYRLTGITCDSSDVVMACTNKLALMTSFDVSLLVGYTKHAGEKTTWLAQLVYGCNALIGLWWYAVFVPTVINRISRVR</sequence>
<feature type="transmembrane region" description="Helical" evidence="2">
    <location>
        <begin position="296"/>
        <end position="319"/>
    </location>
</feature>
<dbReference type="SUPFAM" id="SSF141571">
    <property type="entry name" value="Pentapeptide repeat-like"/>
    <property type="match status" value="1"/>
</dbReference>
<keyword evidence="4" id="KW-1185">Reference proteome</keyword>
<evidence type="ECO:0008006" key="5">
    <source>
        <dbReference type="Google" id="ProtNLM"/>
    </source>
</evidence>
<organism evidence="3 4">
    <name type="scientific">Burkholderia diffusa</name>
    <dbReference type="NCBI Taxonomy" id="488732"/>
    <lineage>
        <taxon>Bacteria</taxon>
        <taxon>Pseudomonadati</taxon>
        <taxon>Pseudomonadota</taxon>
        <taxon>Betaproteobacteria</taxon>
        <taxon>Burkholderiales</taxon>
        <taxon>Burkholderiaceae</taxon>
        <taxon>Burkholderia</taxon>
        <taxon>Burkholderia cepacia complex</taxon>
    </lineage>
</organism>
<keyword evidence="2" id="KW-0812">Transmembrane</keyword>
<feature type="transmembrane region" description="Helical" evidence="2">
    <location>
        <begin position="331"/>
        <end position="351"/>
    </location>
</feature>
<feature type="compositionally biased region" description="Low complexity" evidence="1">
    <location>
        <begin position="9"/>
        <end position="23"/>
    </location>
</feature>
<reference evidence="3 4" key="1">
    <citation type="submission" date="2019-09" db="EMBL/GenBank/DDBJ databases">
        <authorList>
            <person name="Depoorter E."/>
        </authorList>
    </citation>
    <scope>NUCLEOTIDE SEQUENCE [LARGE SCALE GENOMIC DNA]</scope>
    <source>
        <strain evidence="3">LMG 24065</strain>
    </source>
</reference>
<evidence type="ECO:0000313" key="4">
    <source>
        <dbReference type="Proteomes" id="UP000494125"/>
    </source>
</evidence>
<dbReference type="Proteomes" id="UP000494125">
    <property type="component" value="Unassembled WGS sequence"/>
</dbReference>
<gene>
    <name evidence="3" type="ORF">BDI24065_03598</name>
</gene>
<proteinExistence type="predicted"/>
<dbReference type="RefSeq" id="WP_151048727.1">
    <property type="nucleotide sequence ID" value="NZ_CABVPN010000016.1"/>
</dbReference>
<dbReference type="EMBL" id="CABVPN010000016">
    <property type="protein sequence ID" value="VWB75689.1"/>
    <property type="molecule type" value="Genomic_DNA"/>
</dbReference>
<dbReference type="AlphaFoldDB" id="A0A6P2LU19"/>
<dbReference type="Pfam" id="PF13576">
    <property type="entry name" value="Pentapeptide_3"/>
    <property type="match status" value="1"/>
</dbReference>
<evidence type="ECO:0000256" key="2">
    <source>
        <dbReference type="SAM" id="Phobius"/>
    </source>
</evidence>
<feature type="region of interest" description="Disordered" evidence="1">
    <location>
        <begin position="1"/>
        <end position="47"/>
    </location>
</feature>
<name>A0A6P2LU19_9BURK</name>
<dbReference type="InterPro" id="IPR001646">
    <property type="entry name" value="5peptide_repeat"/>
</dbReference>
<evidence type="ECO:0000313" key="3">
    <source>
        <dbReference type="EMBL" id="VWB75689.1"/>
    </source>
</evidence>
<dbReference type="Gene3D" id="2.160.20.80">
    <property type="entry name" value="E3 ubiquitin-protein ligase SopA"/>
    <property type="match status" value="1"/>
</dbReference>
<protein>
    <recommendedName>
        <fullName evidence="5">Pentapeptide repeat-containing protein</fullName>
    </recommendedName>
</protein>
<evidence type="ECO:0000256" key="1">
    <source>
        <dbReference type="SAM" id="MobiDB-lite"/>
    </source>
</evidence>
<accession>A0A6P2LU19</accession>
<keyword evidence="2" id="KW-1133">Transmembrane helix</keyword>